<dbReference type="RefSeq" id="XP_046071257.1">
    <property type="nucleotide sequence ID" value="XM_046211432.1"/>
</dbReference>
<dbReference type="EMBL" id="JAJTJA010000007">
    <property type="protein sequence ID" value="KAH8696319.1"/>
    <property type="molecule type" value="Genomic_DNA"/>
</dbReference>
<gene>
    <name evidence="1" type="ORF">BGW36DRAFT_298441</name>
</gene>
<evidence type="ECO:0000313" key="1">
    <source>
        <dbReference type="EMBL" id="KAH8696319.1"/>
    </source>
</evidence>
<name>A0AAD4PXE7_9EURO</name>
<protein>
    <submittedName>
        <fullName evidence="1">Uncharacterized protein</fullName>
    </submittedName>
</protein>
<reference evidence="1" key="1">
    <citation type="submission" date="2021-12" db="EMBL/GenBank/DDBJ databases">
        <title>Convergent genome expansion in fungi linked to evolution of root-endophyte symbiosis.</title>
        <authorList>
            <consortium name="DOE Joint Genome Institute"/>
            <person name="Ke Y.-H."/>
            <person name="Bonito G."/>
            <person name="Liao H.-L."/>
            <person name="Looney B."/>
            <person name="Rojas-Flechas A."/>
            <person name="Nash J."/>
            <person name="Hameed K."/>
            <person name="Schadt C."/>
            <person name="Martin F."/>
            <person name="Crous P.W."/>
            <person name="Miettinen O."/>
            <person name="Magnuson J.K."/>
            <person name="Labbe J."/>
            <person name="Jacobson D."/>
            <person name="Doktycz M.J."/>
            <person name="Veneault-Fourrey C."/>
            <person name="Kuo A."/>
            <person name="Mondo S."/>
            <person name="Calhoun S."/>
            <person name="Riley R."/>
            <person name="Ohm R."/>
            <person name="LaButti K."/>
            <person name="Andreopoulos B."/>
            <person name="Pangilinan J."/>
            <person name="Nolan M."/>
            <person name="Tritt A."/>
            <person name="Clum A."/>
            <person name="Lipzen A."/>
            <person name="Daum C."/>
            <person name="Barry K."/>
            <person name="Grigoriev I.V."/>
            <person name="Vilgalys R."/>
        </authorList>
    </citation>
    <scope>NUCLEOTIDE SEQUENCE</scope>
    <source>
        <strain evidence="1">PMI_201</strain>
    </source>
</reference>
<keyword evidence="2" id="KW-1185">Reference proteome</keyword>
<organism evidence="1 2">
    <name type="scientific">Talaromyces proteolyticus</name>
    <dbReference type="NCBI Taxonomy" id="1131652"/>
    <lineage>
        <taxon>Eukaryota</taxon>
        <taxon>Fungi</taxon>
        <taxon>Dikarya</taxon>
        <taxon>Ascomycota</taxon>
        <taxon>Pezizomycotina</taxon>
        <taxon>Eurotiomycetes</taxon>
        <taxon>Eurotiomycetidae</taxon>
        <taxon>Eurotiales</taxon>
        <taxon>Trichocomaceae</taxon>
        <taxon>Talaromyces</taxon>
        <taxon>Talaromyces sect. Bacilispori</taxon>
    </lineage>
</organism>
<evidence type="ECO:0000313" key="2">
    <source>
        <dbReference type="Proteomes" id="UP001201262"/>
    </source>
</evidence>
<proteinExistence type="predicted"/>
<comment type="caution">
    <text evidence="1">The sequence shown here is derived from an EMBL/GenBank/DDBJ whole genome shotgun (WGS) entry which is preliminary data.</text>
</comment>
<accession>A0AAD4PXE7</accession>
<dbReference type="GeneID" id="70241719"/>
<dbReference type="Proteomes" id="UP001201262">
    <property type="component" value="Unassembled WGS sequence"/>
</dbReference>
<sequence length="300" mass="34506">MEVFQHFITVYPSASAREILEECLKDISEIQQLDIVTGILNIGANTDERLAELVHAAWEHLCDNDLWSFGYESLEQYRHLISYRDTIRPIIQRFKKSNKTKFTSVNIIEKQWNMPLAQVLPSDMAPESWSKHILVLLARLTKYKVREDAIALLEDSIKQRPPRSRNIHNLMASDVSRVLQNLAIPNRNPSCSSHCTETYLTVTDRVMVGLVQWAKQALWSKFCLFHLQCLTSHKLGNTASLWSRSEIINHLEQLLSECHECETNTIPFADFDDLGSTSSFLHGQSQEIPTERETFDIIHG</sequence>
<dbReference type="AlphaFoldDB" id="A0AAD4PXE7"/>